<organism evidence="1 2">
    <name type="scientific">Marinactinospora rubrisoli</name>
    <dbReference type="NCBI Taxonomy" id="2715399"/>
    <lineage>
        <taxon>Bacteria</taxon>
        <taxon>Bacillati</taxon>
        <taxon>Actinomycetota</taxon>
        <taxon>Actinomycetes</taxon>
        <taxon>Streptosporangiales</taxon>
        <taxon>Nocardiopsidaceae</taxon>
        <taxon>Marinactinospora</taxon>
    </lineage>
</organism>
<gene>
    <name evidence="1" type="ORF">ACFQRF_04000</name>
</gene>
<keyword evidence="2" id="KW-1185">Reference proteome</keyword>
<protein>
    <recommendedName>
        <fullName evidence="3">CopG family transcriptional regulator</fullName>
    </recommendedName>
</protein>
<sequence>MAIKRLTVSIQEELMEKIKEAAGDESVSGWVSEVLTRHLEEREGERLWADFVAEVMARTTAEEEDRYQELLARDEVWRRHSEAIEAQRRGVA</sequence>
<evidence type="ECO:0000313" key="2">
    <source>
        <dbReference type="Proteomes" id="UP001596540"/>
    </source>
</evidence>
<accession>A0ABW2KCY7</accession>
<proteinExistence type="predicted"/>
<dbReference type="EMBL" id="JBHTBH010000001">
    <property type="protein sequence ID" value="MFC7326895.1"/>
    <property type="molecule type" value="Genomic_DNA"/>
</dbReference>
<dbReference type="Proteomes" id="UP001596540">
    <property type="component" value="Unassembled WGS sequence"/>
</dbReference>
<reference evidence="2" key="1">
    <citation type="journal article" date="2019" name="Int. J. Syst. Evol. Microbiol.">
        <title>The Global Catalogue of Microorganisms (GCM) 10K type strain sequencing project: providing services to taxonomists for standard genome sequencing and annotation.</title>
        <authorList>
            <consortium name="The Broad Institute Genomics Platform"/>
            <consortium name="The Broad Institute Genome Sequencing Center for Infectious Disease"/>
            <person name="Wu L."/>
            <person name="Ma J."/>
        </authorList>
    </citation>
    <scope>NUCLEOTIDE SEQUENCE [LARGE SCALE GENOMIC DNA]</scope>
    <source>
        <strain evidence="2">CGMCC 4.7382</strain>
    </source>
</reference>
<evidence type="ECO:0008006" key="3">
    <source>
        <dbReference type="Google" id="ProtNLM"/>
    </source>
</evidence>
<dbReference type="RefSeq" id="WP_379868867.1">
    <property type="nucleotide sequence ID" value="NZ_JBHTBH010000001.1"/>
</dbReference>
<name>A0ABW2KCY7_9ACTN</name>
<evidence type="ECO:0000313" key="1">
    <source>
        <dbReference type="EMBL" id="MFC7326895.1"/>
    </source>
</evidence>
<comment type="caution">
    <text evidence="1">The sequence shown here is derived from an EMBL/GenBank/DDBJ whole genome shotgun (WGS) entry which is preliminary data.</text>
</comment>